<protein>
    <submittedName>
        <fullName evidence="2">GNAT family N-acetyltransferase</fullName>
    </submittedName>
</protein>
<dbReference type="InterPro" id="IPR051908">
    <property type="entry name" value="Ribosomal_N-acetyltransferase"/>
</dbReference>
<gene>
    <name evidence="2" type="ORF">GCM10009827_054000</name>
</gene>
<dbReference type="PROSITE" id="PS51186">
    <property type="entry name" value="GNAT"/>
    <property type="match status" value="1"/>
</dbReference>
<comment type="caution">
    <text evidence="2">The sequence shown here is derived from an EMBL/GenBank/DDBJ whole genome shotgun (WGS) entry which is preliminary data.</text>
</comment>
<dbReference type="InterPro" id="IPR016181">
    <property type="entry name" value="Acyl_CoA_acyltransferase"/>
</dbReference>
<evidence type="ECO:0000259" key="1">
    <source>
        <dbReference type="PROSITE" id="PS51186"/>
    </source>
</evidence>
<reference evidence="3" key="1">
    <citation type="journal article" date="2019" name="Int. J. Syst. Evol. Microbiol.">
        <title>The Global Catalogue of Microorganisms (GCM) 10K type strain sequencing project: providing services to taxonomists for standard genome sequencing and annotation.</title>
        <authorList>
            <consortium name="The Broad Institute Genomics Platform"/>
            <consortium name="The Broad Institute Genome Sequencing Center for Infectious Disease"/>
            <person name="Wu L."/>
            <person name="Ma J."/>
        </authorList>
    </citation>
    <scope>NUCLEOTIDE SEQUENCE [LARGE SCALE GENOMIC DNA]</scope>
    <source>
        <strain evidence="3">JCM 15933</strain>
    </source>
</reference>
<feature type="domain" description="N-acetyltransferase" evidence="1">
    <location>
        <begin position="27"/>
        <end position="183"/>
    </location>
</feature>
<dbReference type="CDD" id="cd04301">
    <property type="entry name" value="NAT_SF"/>
    <property type="match status" value="1"/>
</dbReference>
<dbReference type="Gene3D" id="3.40.630.30">
    <property type="match status" value="1"/>
</dbReference>
<organism evidence="2 3">
    <name type="scientific">Dactylosporangium maewongense</name>
    <dbReference type="NCBI Taxonomy" id="634393"/>
    <lineage>
        <taxon>Bacteria</taxon>
        <taxon>Bacillati</taxon>
        <taxon>Actinomycetota</taxon>
        <taxon>Actinomycetes</taxon>
        <taxon>Micromonosporales</taxon>
        <taxon>Micromonosporaceae</taxon>
        <taxon>Dactylosporangium</taxon>
    </lineage>
</organism>
<dbReference type="InterPro" id="IPR000182">
    <property type="entry name" value="GNAT_dom"/>
</dbReference>
<evidence type="ECO:0000313" key="3">
    <source>
        <dbReference type="Proteomes" id="UP001501470"/>
    </source>
</evidence>
<sequence length="195" mass="20949">MPSLVTPALPVGTLAASVQPVLDGDGLRLRPWLPADVDAVVEAYSDPDIQRWHCRSMNAAEARDWIARWPARWRAETGAGWAVTAGGRVAGQISLRTIDLAEGLAEVSYWVLPSARGRGVAGRALAALTGWSFGTLGLHRVEVCHSTANVPSCRVAGRAGYALEGTKRGEARHTDGWHDMHLHARVAEVPGEEPH</sequence>
<dbReference type="RefSeq" id="WP_344504909.1">
    <property type="nucleotide sequence ID" value="NZ_BAAAQD010000011.1"/>
</dbReference>
<dbReference type="PANTHER" id="PTHR43441">
    <property type="entry name" value="RIBOSOMAL-PROTEIN-SERINE ACETYLTRANSFERASE"/>
    <property type="match status" value="1"/>
</dbReference>
<evidence type="ECO:0000313" key="2">
    <source>
        <dbReference type="EMBL" id="GAA1529880.1"/>
    </source>
</evidence>
<keyword evidence="3" id="KW-1185">Reference proteome</keyword>
<dbReference type="Proteomes" id="UP001501470">
    <property type="component" value="Unassembled WGS sequence"/>
</dbReference>
<dbReference type="SUPFAM" id="SSF55729">
    <property type="entry name" value="Acyl-CoA N-acyltransferases (Nat)"/>
    <property type="match status" value="1"/>
</dbReference>
<dbReference type="EMBL" id="BAAAQD010000011">
    <property type="protein sequence ID" value="GAA1529880.1"/>
    <property type="molecule type" value="Genomic_DNA"/>
</dbReference>
<dbReference type="PANTHER" id="PTHR43441:SF10">
    <property type="entry name" value="ACETYLTRANSFERASE"/>
    <property type="match status" value="1"/>
</dbReference>
<name>A0ABP4LR63_9ACTN</name>
<proteinExistence type="predicted"/>
<dbReference type="Pfam" id="PF13302">
    <property type="entry name" value="Acetyltransf_3"/>
    <property type="match status" value="1"/>
</dbReference>
<accession>A0ABP4LR63</accession>